<keyword evidence="7" id="KW-1185">Reference proteome</keyword>
<evidence type="ECO:0000259" key="4">
    <source>
        <dbReference type="Pfam" id="PF08585"/>
    </source>
</evidence>
<feature type="compositionally biased region" description="Polar residues" evidence="3">
    <location>
        <begin position="428"/>
        <end position="460"/>
    </location>
</feature>
<name>A0A9P7UQW9_9AGAR</name>
<dbReference type="EMBL" id="CM032187">
    <property type="protein sequence ID" value="KAG7089476.1"/>
    <property type="molecule type" value="Genomic_DNA"/>
</dbReference>
<dbReference type="InterPro" id="IPR042470">
    <property type="entry name" value="RMI1_N_C_sf"/>
</dbReference>
<comment type="similarity">
    <text evidence="1">Belongs to the RMI1 family.</text>
</comment>
<dbReference type="OrthoDB" id="341511at2759"/>
<feature type="compositionally biased region" description="Acidic residues" evidence="3">
    <location>
        <begin position="463"/>
        <end position="472"/>
    </location>
</feature>
<dbReference type="SMART" id="SM01161">
    <property type="entry name" value="DUF1767"/>
    <property type="match status" value="1"/>
</dbReference>
<dbReference type="GO" id="GO:0016604">
    <property type="term" value="C:nuclear body"/>
    <property type="evidence" value="ECO:0007669"/>
    <property type="project" value="TreeGrafter"/>
</dbReference>
<evidence type="ECO:0000259" key="5">
    <source>
        <dbReference type="Pfam" id="PF21000"/>
    </source>
</evidence>
<dbReference type="Pfam" id="PF21000">
    <property type="entry name" value="RMI1_N_N"/>
    <property type="match status" value="1"/>
</dbReference>
<dbReference type="GeneID" id="66080233"/>
<dbReference type="GO" id="GO:0000712">
    <property type="term" value="P:resolution of meiotic recombination intermediates"/>
    <property type="evidence" value="ECO:0007669"/>
    <property type="project" value="TreeGrafter"/>
</dbReference>
<dbReference type="GO" id="GO:0031422">
    <property type="term" value="C:RecQ family helicase-topoisomerase III complex"/>
    <property type="evidence" value="ECO:0007669"/>
    <property type="project" value="TreeGrafter"/>
</dbReference>
<dbReference type="GO" id="GO:0000724">
    <property type="term" value="P:double-strand break repair via homologous recombination"/>
    <property type="evidence" value="ECO:0007669"/>
    <property type="project" value="TreeGrafter"/>
</dbReference>
<evidence type="ECO:0000256" key="3">
    <source>
        <dbReference type="SAM" id="MobiDB-lite"/>
    </source>
</evidence>
<dbReference type="PANTHER" id="PTHR14790:SF15">
    <property type="entry name" value="RECQ-MEDIATED GENOME INSTABILITY PROTEIN 1"/>
    <property type="match status" value="1"/>
</dbReference>
<dbReference type="InterPro" id="IPR049363">
    <property type="entry name" value="RMI1_N"/>
</dbReference>
<dbReference type="InterPro" id="IPR013894">
    <property type="entry name" value="RMI1_OB"/>
</dbReference>
<dbReference type="KEGG" id="more:E1B28_011158"/>
<accession>A0A9P7UQW9</accession>
<dbReference type="Pfam" id="PF08585">
    <property type="entry name" value="RMI1_N_C"/>
    <property type="match status" value="1"/>
</dbReference>
<evidence type="ECO:0000313" key="7">
    <source>
        <dbReference type="Proteomes" id="UP001049176"/>
    </source>
</evidence>
<gene>
    <name evidence="6" type="ORF">E1B28_011158</name>
</gene>
<organism evidence="6 7">
    <name type="scientific">Marasmius oreades</name>
    <name type="common">fairy-ring Marasmius</name>
    <dbReference type="NCBI Taxonomy" id="181124"/>
    <lineage>
        <taxon>Eukaryota</taxon>
        <taxon>Fungi</taxon>
        <taxon>Dikarya</taxon>
        <taxon>Basidiomycota</taxon>
        <taxon>Agaricomycotina</taxon>
        <taxon>Agaricomycetes</taxon>
        <taxon>Agaricomycetidae</taxon>
        <taxon>Agaricales</taxon>
        <taxon>Marasmiineae</taxon>
        <taxon>Marasmiaceae</taxon>
        <taxon>Marasmius</taxon>
    </lineage>
</organism>
<feature type="compositionally biased region" description="Basic and acidic residues" evidence="3">
    <location>
        <begin position="361"/>
        <end position="370"/>
    </location>
</feature>
<feature type="domain" description="RMI1 N-terminal" evidence="5">
    <location>
        <begin position="9"/>
        <end position="60"/>
    </location>
</feature>
<evidence type="ECO:0000256" key="1">
    <source>
        <dbReference type="ARBA" id="ARBA00006395"/>
    </source>
</evidence>
<comment type="caution">
    <text evidence="6">The sequence shown here is derived from an EMBL/GenBank/DDBJ whole genome shotgun (WGS) entry which is preliminary data.</text>
</comment>
<dbReference type="RefSeq" id="XP_043005946.1">
    <property type="nucleotide sequence ID" value="XM_043156161.1"/>
</dbReference>
<dbReference type="PANTHER" id="PTHR14790">
    <property type="entry name" value="RECQ-MEDIATED GENOME INSTABILITY PROTEIN 1 RMI1"/>
    <property type="match status" value="1"/>
</dbReference>
<feature type="domain" description="RecQ mediated genome instability protein 1 OB-fold" evidence="4">
    <location>
        <begin position="67"/>
        <end position="208"/>
    </location>
</feature>
<dbReference type="Proteomes" id="UP001049176">
    <property type="component" value="Chromosome 7"/>
</dbReference>
<sequence>MQRVLEFLSRNYPKPRVDPEWLQACYDWVLTEKSLNPATEMDKILEEIEQQLLSSDLRDSMLHGTGIPAHIAHNDIAHSRLTGPILVQIEAITDIGVSAYNLNKTRQLREERFAAGEREEGEGDDEIEEEGPIPDYTRSMLRFEIGDGSTTMRAMEYRKIPELKLGQTPLGYKLLVHNVEVRRGIVFLEPNQITLKGYEVSDLEADREFRFANNLRIRLGLPPQASQENDPALPEPNNARSPLRDISPPPSPVIPVNQNSHLDDEDQPRRRRVPTPSAVQNIPSSSSIIVHRTNQTNRSSVSENRCSPATRGPISIESDEEDYYDTWTSNTRDRPLKPLPARTRLSSGSTGPGVPVTQNVKGKEKQREETNSSQTKVVVIEDDDEDMFDDGHYDSDFLAGINEAEMNAMEGQFQNMGTHSKTMGPRPVSNSPQPDFSASFAGSDSRSQKPSTVPGNTFYESITIDDDEEDDKENVPTLTRNVRRRTSSRPVVPPEDVIDISD</sequence>
<feature type="compositionally biased region" description="Polar residues" evidence="3">
    <location>
        <begin position="277"/>
        <end position="307"/>
    </location>
</feature>
<evidence type="ECO:0000313" key="6">
    <source>
        <dbReference type="EMBL" id="KAG7089476.1"/>
    </source>
</evidence>
<feature type="region of interest" description="Disordered" evidence="3">
    <location>
        <begin position="420"/>
        <end position="502"/>
    </location>
</feature>
<dbReference type="Gene3D" id="2.40.50.770">
    <property type="entry name" value="RecQ-mediated genome instability protein Rmi1, C-terminal domain"/>
    <property type="match status" value="1"/>
</dbReference>
<protein>
    <recommendedName>
        <fullName evidence="2">RecQ-mediated genome instability protein 1</fullName>
    </recommendedName>
</protein>
<proteinExistence type="inferred from homology"/>
<dbReference type="AlphaFoldDB" id="A0A9P7UQW9"/>
<evidence type="ECO:0000256" key="2">
    <source>
        <dbReference type="ARBA" id="ARBA00018987"/>
    </source>
</evidence>
<feature type="region of interest" description="Disordered" evidence="3">
    <location>
        <begin position="222"/>
        <end position="374"/>
    </location>
</feature>
<reference evidence="6" key="1">
    <citation type="journal article" date="2021" name="Genome Biol. Evol.">
        <title>The assembled and annotated genome of the fairy-ring fungus Marasmius oreades.</title>
        <authorList>
            <person name="Hiltunen M."/>
            <person name="Ament-Velasquez S.L."/>
            <person name="Johannesson H."/>
        </authorList>
    </citation>
    <scope>NUCLEOTIDE SEQUENCE</scope>
    <source>
        <strain evidence="6">03SP1</strain>
    </source>
</reference>